<dbReference type="CDD" id="cd10403">
    <property type="entry name" value="SH2_STAP1"/>
    <property type="match status" value="1"/>
</dbReference>
<dbReference type="SMART" id="SM00233">
    <property type="entry name" value="PH"/>
    <property type="match status" value="1"/>
</dbReference>
<organism evidence="6 7">
    <name type="scientific">Microtus ochrogaster</name>
    <name type="common">Prairie vole</name>
    <dbReference type="NCBI Taxonomy" id="79684"/>
    <lineage>
        <taxon>Eukaryota</taxon>
        <taxon>Metazoa</taxon>
        <taxon>Chordata</taxon>
        <taxon>Craniata</taxon>
        <taxon>Vertebrata</taxon>
        <taxon>Euteleostomi</taxon>
        <taxon>Mammalia</taxon>
        <taxon>Eutheria</taxon>
        <taxon>Euarchontoglires</taxon>
        <taxon>Glires</taxon>
        <taxon>Rodentia</taxon>
        <taxon>Myomorpha</taxon>
        <taxon>Muroidea</taxon>
        <taxon>Cricetidae</taxon>
        <taxon>Arvicolinae</taxon>
        <taxon>Microtus</taxon>
    </lineage>
</organism>
<comment type="caution">
    <text evidence="6">The sequence shown here is derived from an EMBL/GenBank/DDBJ whole genome shotgun (WGS) entry which is preliminary data.</text>
</comment>
<keyword evidence="1" id="KW-0597">Phosphoprotein</keyword>
<dbReference type="PROSITE" id="PS50001">
    <property type="entry name" value="SH2"/>
    <property type="match status" value="1"/>
</dbReference>
<protein>
    <submittedName>
        <fullName evidence="6">Signal-transducing adaptor protein 1</fullName>
    </submittedName>
</protein>
<dbReference type="AlphaFoldDB" id="A0A8J6GQ77"/>
<dbReference type="GO" id="GO:0007169">
    <property type="term" value="P:cell surface receptor protein tyrosine kinase signaling pathway"/>
    <property type="evidence" value="ECO:0007669"/>
    <property type="project" value="TreeGrafter"/>
</dbReference>
<dbReference type="GO" id="GO:0019901">
    <property type="term" value="F:protein kinase binding"/>
    <property type="evidence" value="ECO:0007669"/>
    <property type="project" value="TreeGrafter"/>
</dbReference>
<dbReference type="SMART" id="SM00252">
    <property type="entry name" value="SH2"/>
    <property type="match status" value="1"/>
</dbReference>
<dbReference type="InterPro" id="IPR001849">
    <property type="entry name" value="PH_domain"/>
</dbReference>
<dbReference type="SUPFAM" id="SSF50729">
    <property type="entry name" value="PH domain-like"/>
    <property type="match status" value="1"/>
</dbReference>
<feature type="region of interest" description="Disordered" evidence="4">
    <location>
        <begin position="168"/>
        <end position="193"/>
    </location>
</feature>
<dbReference type="InterPro" id="IPR000980">
    <property type="entry name" value="SH2"/>
</dbReference>
<dbReference type="PANTHER" id="PTHR16186">
    <property type="entry name" value="SIGNAL-TRANSDUCING ADAPTOR PROTEIN-RELATED"/>
    <property type="match status" value="1"/>
</dbReference>
<dbReference type="Gene3D" id="2.30.29.30">
    <property type="entry name" value="Pleckstrin-homology domain (PH domain)/Phosphotyrosine-binding domain (PTB)"/>
    <property type="match status" value="1"/>
</dbReference>
<keyword evidence="2 3" id="KW-0727">SH2 domain</keyword>
<evidence type="ECO:0000256" key="3">
    <source>
        <dbReference type="PROSITE-ProRule" id="PRU00191"/>
    </source>
</evidence>
<name>A0A8J6GQ77_MICOH</name>
<dbReference type="PANTHER" id="PTHR16186:SF10">
    <property type="entry name" value="SIGNAL-TRANSDUCING ADAPTOR PROTEIN 1"/>
    <property type="match status" value="1"/>
</dbReference>
<proteinExistence type="predicted"/>
<dbReference type="GO" id="GO:0050861">
    <property type="term" value="P:positive regulation of B cell receptor signaling pathway"/>
    <property type="evidence" value="ECO:0007669"/>
    <property type="project" value="TreeGrafter"/>
</dbReference>
<evidence type="ECO:0000259" key="5">
    <source>
        <dbReference type="PROSITE" id="PS50001"/>
    </source>
</evidence>
<dbReference type="Pfam" id="PF00017">
    <property type="entry name" value="SH2"/>
    <property type="match status" value="1"/>
</dbReference>
<gene>
    <name evidence="6" type="ORF">LTLLF_133430</name>
</gene>
<dbReference type="InterPro" id="IPR039111">
    <property type="entry name" value="STAP1/STAP2"/>
</dbReference>
<feature type="compositionally biased region" description="Basic and acidic residues" evidence="4">
    <location>
        <begin position="168"/>
        <end position="186"/>
    </location>
</feature>
<sequence>MMAKKPPKPAPRRIFQERLKITALPLYFEGFLLVKRPEYQEVEQSTHSFLHTAKVKRGPEGEYKLYWTELRGTTLFFYTDRKSTIYVGKLDIIDLVCLTDQNSTEKSCAKFTLVLPTEEVQLKTENTESGEEWRGFILTVTELSVPQHVSLLPGQVIRLHEVLEREKKRRLETERSPVMPAEKEKEPEQDDVDVPKPMPACFYAVSRKEATEMLEKNPSLGNMILRPGSDSKNYSITIRQEIEMPRIKHYKVMSAGKNYTIDLEKPVTLPNLFSVVDYFVKETRGNLRPFIHSTDDNLGPQLMKWCSAILHLFTQSTDSRTSQHSSQHFTDINRSRVLQFSRHPSFRSIHIDTIQ</sequence>
<evidence type="ECO:0000256" key="2">
    <source>
        <dbReference type="ARBA" id="ARBA00022999"/>
    </source>
</evidence>
<dbReference type="Gene3D" id="3.30.505.10">
    <property type="entry name" value="SH2 domain"/>
    <property type="match status" value="1"/>
</dbReference>
<evidence type="ECO:0000256" key="1">
    <source>
        <dbReference type="ARBA" id="ARBA00022553"/>
    </source>
</evidence>
<evidence type="ECO:0000256" key="4">
    <source>
        <dbReference type="SAM" id="MobiDB-lite"/>
    </source>
</evidence>
<dbReference type="InterPro" id="IPR011993">
    <property type="entry name" value="PH-like_dom_sf"/>
</dbReference>
<reference evidence="6" key="1">
    <citation type="submission" date="2020-03" db="EMBL/GenBank/DDBJ databases">
        <title>Studies in the Genomics of Life Span.</title>
        <authorList>
            <person name="Glass D."/>
        </authorList>
    </citation>
    <scope>NUCLEOTIDE SEQUENCE</scope>
    <source>
        <strain evidence="6">LTLLF</strain>
        <tissue evidence="6">Muscle</tissue>
    </source>
</reference>
<dbReference type="GO" id="GO:0035591">
    <property type="term" value="F:signaling adaptor activity"/>
    <property type="evidence" value="ECO:0007669"/>
    <property type="project" value="InterPro"/>
</dbReference>
<dbReference type="InterPro" id="IPR036860">
    <property type="entry name" value="SH2_dom_sf"/>
</dbReference>
<feature type="domain" description="SH2" evidence="5">
    <location>
        <begin position="205"/>
        <end position="294"/>
    </location>
</feature>
<dbReference type="InterPro" id="IPR035877">
    <property type="entry name" value="STAP1_SH2"/>
</dbReference>
<accession>A0A8J6GQ77</accession>
<dbReference type="Proteomes" id="UP000710432">
    <property type="component" value="Unassembled WGS sequence"/>
</dbReference>
<evidence type="ECO:0000313" key="6">
    <source>
        <dbReference type="EMBL" id="KAH0514828.1"/>
    </source>
</evidence>
<dbReference type="EMBL" id="JAATJU010021055">
    <property type="protein sequence ID" value="KAH0514828.1"/>
    <property type="molecule type" value="Genomic_DNA"/>
</dbReference>
<evidence type="ECO:0000313" key="7">
    <source>
        <dbReference type="Proteomes" id="UP000710432"/>
    </source>
</evidence>
<dbReference type="SUPFAM" id="SSF55550">
    <property type="entry name" value="SH2 domain"/>
    <property type="match status" value="1"/>
</dbReference>